<dbReference type="Proteomes" id="UP000272778">
    <property type="component" value="Unassembled WGS sequence"/>
</dbReference>
<dbReference type="InterPro" id="IPR029058">
    <property type="entry name" value="AB_hydrolase_fold"/>
</dbReference>
<dbReference type="InterPro" id="IPR000073">
    <property type="entry name" value="AB_hydrolase_1"/>
</dbReference>
<feature type="domain" description="AB hydrolase-1" evidence="2">
    <location>
        <begin position="54"/>
        <end position="235"/>
    </location>
</feature>
<evidence type="ECO:0000256" key="1">
    <source>
        <dbReference type="SAM" id="MobiDB-lite"/>
    </source>
</evidence>
<proteinExistence type="predicted"/>
<dbReference type="EMBL" id="RQIS01000002">
    <property type="protein sequence ID" value="RQH08902.1"/>
    <property type="molecule type" value="Genomic_DNA"/>
</dbReference>
<keyword evidence="4" id="KW-1185">Reference proteome</keyword>
<reference evidence="3 4" key="1">
    <citation type="submission" date="2018-11" db="EMBL/GenBank/DDBJ databases">
        <title>Paraburkholderia sp. DHOA04, isolated from soil.</title>
        <authorList>
            <person name="Gao Z.-H."/>
            <person name="Qiu L.-H."/>
            <person name="Fu J.-C."/>
        </authorList>
    </citation>
    <scope>NUCLEOTIDE SEQUENCE [LARGE SCALE GENOMIC DNA]</scope>
    <source>
        <strain evidence="3 4">DHOA04</strain>
    </source>
</reference>
<protein>
    <submittedName>
        <fullName evidence="3">Alpha/beta hydrolase</fullName>
    </submittedName>
</protein>
<name>A0A3N6NII2_9BURK</name>
<accession>A0A3N6NII2</accession>
<evidence type="ECO:0000313" key="3">
    <source>
        <dbReference type="EMBL" id="RQH08902.1"/>
    </source>
</evidence>
<evidence type="ECO:0000313" key="4">
    <source>
        <dbReference type="Proteomes" id="UP000272778"/>
    </source>
</evidence>
<dbReference type="InterPro" id="IPR050228">
    <property type="entry name" value="Carboxylesterase_BioH"/>
</dbReference>
<sequence length="287" mass="30353">MRFIRPADAAKLFLQPRRKAGTSDAPPFPQAERIDLEFLDKKLVLWRAGAGPVVLMVHGWQGTAADMQPFVAPLLDAGLSVAAIDLPAHGASEGTTVSLNECVHAVRHVLEHVGAIHAVIAHSAGCPVIVEVLKTGCSAKAAVLISPLARYLDIALQFGMVAGLGRHGAMQMIGELRALGADVGALNAPEAAKSLDVPALIIHSDDDRTLSPTYGKEIADAWPDARFMQVHGLGHQKILEATHVVDAVTSFIVAPALGFPEHPKLDSHSGMTDRASQQVWGERAGGQ</sequence>
<dbReference type="RefSeq" id="WP_124149601.1">
    <property type="nucleotide sequence ID" value="NZ_RQIS01000002.1"/>
</dbReference>
<dbReference type="GO" id="GO:0016787">
    <property type="term" value="F:hydrolase activity"/>
    <property type="evidence" value="ECO:0007669"/>
    <property type="project" value="UniProtKB-KW"/>
</dbReference>
<organism evidence="3 4">
    <name type="scientific">Paraburkholderia dinghuensis</name>
    <dbReference type="NCBI Taxonomy" id="2305225"/>
    <lineage>
        <taxon>Bacteria</taxon>
        <taxon>Pseudomonadati</taxon>
        <taxon>Pseudomonadota</taxon>
        <taxon>Betaproteobacteria</taxon>
        <taxon>Burkholderiales</taxon>
        <taxon>Burkholderiaceae</taxon>
        <taxon>Paraburkholderia</taxon>
    </lineage>
</organism>
<dbReference type="PANTHER" id="PTHR43194">
    <property type="entry name" value="HYDROLASE ALPHA/BETA FOLD FAMILY"/>
    <property type="match status" value="1"/>
</dbReference>
<feature type="region of interest" description="Disordered" evidence="1">
    <location>
        <begin position="263"/>
        <end position="287"/>
    </location>
</feature>
<dbReference type="Pfam" id="PF12697">
    <property type="entry name" value="Abhydrolase_6"/>
    <property type="match status" value="1"/>
</dbReference>
<keyword evidence="3" id="KW-0378">Hydrolase</keyword>
<dbReference type="PANTHER" id="PTHR43194:SF2">
    <property type="entry name" value="PEROXISOMAL MEMBRANE PROTEIN LPX1"/>
    <property type="match status" value="1"/>
</dbReference>
<dbReference type="OrthoDB" id="5521505at2"/>
<evidence type="ECO:0000259" key="2">
    <source>
        <dbReference type="Pfam" id="PF12697"/>
    </source>
</evidence>
<dbReference type="SUPFAM" id="SSF53474">
    <property type="entry name" value="alpha/beta-Hydrolases"/>
    <property type="match status" value="1"/>
</dbReference>
<dbReference type="Gene3D" id="3.40.50.1820">
    <property type="entry name" value="alpha/beta hydrolase"/>
    <property type="match status" value="1"/>
</dbReference>
<comment type="caution">
    <text evidence="3">The sequence shown here is derived from an EMBL/GenBank/DDBJ whole genome shotgun (WGS) entry which is preliminary data.</text>
</comment>
<dbReference type="AlphaFoldDB" id="A0A3N6NII2"/>
<gene>
    <name evidence="3" type="ORF">D1Y85_03220</name>
</gene>